<organism evidence="1 2">
    <name type="scientific">Hydrogenophaga taeniospiralis CCUG 15921</name>
    <dbReference type="NCBI Taxonomy" id="1281780"/>
    <lineage>
        <taxon>Bacteria</taxon>
        <taxon>Pseudomonadati</taxon>
        <taxon>Pseudomonadota</taxon>
        <taxon>Betaproteobacteria</taxon>
        <taxon>Burkholderiales</taxon>
        <taxon>Comamonadaceae</taxon>
        <taxon>Hydrogenophaga</taxon>
    </lineage>
</organism>
<comment type="caution">
    <text evidence="1">The sequence shown here is derived from an EMBL/GenBank/DDBJ whole genome shotgun (WGS) entry which is preliminary data.</text>
</comment>
<dbReference type="InterPro" id="IPR050625">
    <property type="entry name" value="ParA/MinD_ATPase"/>
</dbReference>
<dbReference type="GO" id="GO:0051782">
    <property type="term" value="P:negative regulation of cell division"/>
    <property type="evidence" value="ECO:0007669"/>
    <property type="project" value="TreeGrafter"/>
</dbReference>
<dbReference type="SUPFAM" id="SSF52540">
    <property type="entry name" value="P-loop containing nucleoside triphosphate hydrolases"/>
    <property type="match status" value="1"/>
</dbReference>
<dbReference type="GO" id="GO:0009898">
    <property type="term" value="C:cytoplasmic side of plasma membrane"/>
    <property type="evidence" value="ECO:0007669"/>
    <property type="project" value="TreeGrafter"/>
</dbReference>
<sequence>MPTMKNAPFTPLHSVADSVYLYVSVQGPHISWLTHALADLGSVTTVAVDENTVGERVAMLHPQCVFLDFSDVDAARAGRIVDLLRRDWPEVLLIGTGRETDTQCTLLALRSGVDDFVFVSASNEAVQSVMQALMVRRLSDREKARGRTIALLGARPGLGVSTLASNLAVSLQEMRNAAQAQPQAANRLAQRLGVVLLDLGLPARDGLLYLGQESSFSFVDGVRNLKRLDQTLLQTALAHHPSGMALLPLPASLAQIKEVSHAESVSLIRRLSDFYDFLITDLGGFSTVDFVAQSVRDAEKVWVVCDQSIGGIVSTSTLLRELRDRGLDTQHFALVLNKYSPSIGLPASDIAARLGIPLGHVIPDRSTPLLIAASKGELISRVARNDPYVTALGGMIRSLGPWPGGTPSPSAGPGIWARYMAQLIGKWKS</sequence>
<accession>A0A9X4P265</accession>
<dbReference type="RefSeq" id="WP_279338596.1">
    <property type="nucleotide sequence ID" value="NZ_AOGK01000037.1"/>
</dbReference>
<evidence type="ECO:0000313" key="1">
    <source>
        <dbReference type="EMBL" id="MDG5978375.1"/>
    </source>
</evidence>
<reference evidence="1" key="1">
    <citation type="submission" date="2013-01" db="EMBL/GenBank/DDBJ databases">
        <title>Genome draft of Hydrogenophaga taeniospiralis 2K1.</title>
        <authorList>
            <person name="Gomila M."/>
            <person name="Lalucat J."/>
        </authorList>
    </citation>
    <scope>NUCLEOTIDE SEQUENCE</scope>
    <source>
        <strain evidence="1">CCUG 15921</strain>
    </source>
</reference>
<keyword evidence="2" id="KW-1185">Reference proteome</keyword>
<dbReference type="InterPro" id="IPR027417">
    <property type="entry name" value="P-loop_NTPase"/>
</dbReference>
<dbReference type="GO" id="GO:0016887">
    <property type="term" value="F:ATP hydrolysis activity"/>
    <property type="evidence" value="ECO:0007669"/>
    <property type="project" value="TreeGrafter"/>
</dbReference>
<proteinExistence type="predicted"/>
<protein>
    <submittedName>
        <fullName evidence="1">Response regulator receiver protein</fullName>
    </submittedName>
</protein>
<name>A0A9X4P265_9BURK</name>
<dbReference type="Proteomes" id="UP001152876">
    <property type="component" value="Unassembled WGS sequence"/>
</dbReference>
<dbReference type="AlphaFoldDB" id="A0A9X4P265"/>
<dbReference type="GO" id="GO:0005829">
    <property type="term" value="C:cytosol"/>
    <property type="evidence" value="ECO:0007669"/>
    <property type="project" value="TreeGrafter"/>
</dbReference>
<gene>
    <name evidence="1" type="ORF">H010_24202</name>
</gene>
<dbReference type="Gene3D" id="3.40.50.300">
    <property type="entry name" value="P-loop containing nucleotide triphosphate hydrolases"/>
    <property type="match status" value="1"/>
</dbReference>
<dbReference type="EMBL" id="AOGK01000037">
    <property type="protein sequence ID" value="MDG5978375.1"/>
    <property type="molecule type" value="Genomic_DNA"/>
</dbReference>
<dbReference type="GO" id="GO:0005524">
    <property type="term" value="F:ATP binding"/>
    <property type="evidence" value="ECO:0007669"/>
    <property type="project" value="TreeGrafter"/>
</dbReference>
<dbReference type="Gene3D" id="3.40.50.2300">
    <property type="match status" value="1"/>
</dbReference>
<dbReference type="PANTHER" id="PTHR43384:SF13">
    <property type="entry name" value="SLR0110 PROTEIN"/>
    <property type="match status" value="1"/>
</dbReference>
<evidence type="ECO:0000313" key="2">
    <source>
        <dbReference type="Proteomes" id="UP001152876"/>
    </source>
</evidence>
<dbReference type="PANTHER" id="PTHR43384">
    <property type="entry name" value="SEPTUM SITE-DETERMINING PROTEIN MIND HOMOLOG, CHLOROPLASTIC-RELATED"/>
    <property type="match status" value="1"/>
</dbReference>